<dbReference type="GO" id="GO:0005524">
    <property type="term" value="F:ATP binding"/>
    <property type="evidence" value="ECO:0007669"/>
    <property type="project" value="UniProtKB-UniRule"/>
</dbReference>
<dbReference type="PROSITE" id="PS00108">
    <property type="entry name" value="PROTEIN_KINASE_ST"/>
    <property type="match status" value="1"/>
</dbReference>
<dbReference type="InterPro" id="IPR008271">
    <property type="entry name" value="Ser/Thr_kinase_AS"/>
</dbReference>
<feature type="compositionally biased region" description="Polar residues" evidence="7">
    <location>
        <begin position="1826"/>
        <end position="1835"/>
    </location>
</feature>
<evidence type="ECO:0000256" key="1">
    <source>
        <dbReference type="ARBA" id="ARBA00022527"/>
    </source>
</evidence>
<evidence type="ECO:0000256" key="4">
    <source>
        <dbReference type="ARBA" id="ARBA00022777"/>
    </source>
</evidence>
<keyword evidence="10" id="KW-1185">Reference proteome</keyword>
<evidence type="ECO:0000313" key="10">
    <source>
        <dbReference type="Proteomes" id="UP000037923"/>
    </source>
</evidence>
<keyword evidence="3 6" id="KW-0547">Nucleotide-binding</keyword>
<dbReference type="Gene3D" id="1.10.510.10">
    <property type="entry name" value="Transferase(Phosphotransferase) domain 1"/>
    <property type="match status" value="1"/>
</dbReference>
<organism evidence="9 10">
    <name type="scientific">Leptomonas pyrrhocoris</name>
    <name type="common">Firebug parasite</name>
    <dbReference type="NCBI Taxonomy" id="157538"/>
    <lineage>
        <taxon>Eukaryota</taxon>
        <taxon>Discoba</taxon>
        <taxon>Euglenozoa</taxon>
        <taxon>Kinetoplastea</taxon>
        <taxon>Metakinetoplastina</taxon>
        <taxon>Trypanosomatida</taxon>
        <taxon>Trypanosomatidae</taxon>
        <taxon>Leishmaniinae</taxon>
        <taxon>Leptomonas</taxon>
    </lineage>
</organism>
<dbReference type="GO" id="GO:0004674">
    <property type="term" value="F:protein serine/threonine kinase activity"/>
    <property type="evidence" value="ECO:0007669"/>
    <property type="project" value="UniProtKB-KW"/>
</dbReference>
<feature type="compositionally biased region" description="Polar residues" evidence="7">
    <location>
        <begin position="1269"/>
        <end position="1282"/>
    </location>
</feature>
<feature type="compositionally biased region" description="Basic and acidic residues" evidence="7">
    <location>
        <begin position="865"/>
        <end position="881"/>
    </location>
</feature>
<dbReference type="PROSITE" id="PS50011">
    <property type="entry name" value="PROTEIN_KINASE_DOM"/>
    <property type="match status" value="1"/>
</dbReference>
<dbReference type="EMBL" id="LGTL01000003">
    <property type="protein sequence ID" value="KPA84323.1"/>
    <property type="molecule type" value="Genomic_DNA"/>
</dbReference>
<evidence type="ECO:0000256" key="3">
    <source>
        <dbReference type="ARBA" id="ARBA00022741"/>
    </source>
</evidence>
<feature type="region of interest" description="Disordered" evidence="7">
    <location>
        <begin position="477"/>
        <end position="614"/>
    </location>
</feature>
<gene>
    <name evidence="9" type="ORF">ABB37_02333</name>
</gene>
<evidence type="ECO:0000256" key="2">
    <source>
        <dbReference type="ARBA" id="ARBA00022679"/>
    </source>
</evidence>
<feature type="region of interest" description="Disordered" evidence="7">
    <location>
        <begin position="1105"/>
        <end position="1208"/>
    </location>
</feature>
<accession>A0A0M9G7T2</accession>
<feature type="compositionally biased region" description="Polar residues" evidence="7">
    <location>
        <begin position="1805"/>
        <end position="1816"/>
    </location>
</feature>
<feature type="region of interest" description="Disordered" evidence="7">
    <location>
        <begin position="381"/>
        <end position="411"/>
    </location>
</feature>
<feature type="compositionally biased region" description="Low complexity" evidence="7">
    <location>
        <begin position="1643"/>
        <end position="1660"/>
    </location>
</feature>
<keyword evidence="2" id="KW-0808">Transferase</keyword>
<dbReference type="PANTHER" id="PTHR45646">
    <property type="entry name" value="SERINE/THREONINE-PROTEIN KINASE DOA-RELATED"/>
    <property type="match status" value="1"/>
</dbReference>
<feature type="region of interest" description="Disordered" evidence="7">
    <location>
        <begin position="843"/>
        <end position="975"/>
    </location>
</feature>
<dbReference type="InterPro" id="IPR011009">
    <property type="entry name" value="Kinase-like_dom_sf"/>
</dbReference>
<feature type="region of interest" description="Disordered" evidence="7">
    <location>
        <begin position="1005"/>
        <end position="1035"/>
    </location>
</feature>
<feature type="compositionally biased region" description="Polar residues" evidence="7">
    <location>
        <begin position="511"/>
        <end position="530"/>
    </location>
</feature>
<dbReference type="Gene3D" id="3.30.200.20">
    <property type="entry name" value="Phosphorylase Kinase, domain 1"/>
    <property type="match status" value="1"/>
</dbReference>
<dbReference type="RefSeq" id="XP_015662762.1">
    <property type="nucleotide sequence ID" value="XM_015799284.1"/>
</dbReference>
<dbReference type="SMART" id="SM00220">
    <property type="entry name" value="S_TKc"/>
    <property type="match status" value="1"/>
</dbReference>
<feature type="region of interest" description="Disordered" evidence="7">
    <location>
        <begin position="717"/>
        <end position="791"/>
    </location>
</feature>
<evidence type="ECO:0000256" key="7">
    <source>
        <dbReference type="SAM" id="MobiDB-lite"/>
    </source>
</evidence>
<feature type="region of interest" description="Disordered" evidence="7">
    <location>
        <begin position="1437"/>
        <end position="1494"/>
    </location>
</feature>
<feature type="domain" description="Protein kinase" evidence="8">
    <location>
        <begin position="20"/>
        <end position="327"/>
    </location>
</feature>
<evidence type="ECO:0000313" key="9">
    <source>
        <dbReference type="EMBL" id="KPA84323.1"/>
    </source>
</evidence>
<dbReference type="VEuPathDB" id="TriTrypDB:LpyrH10_03_4840"/>
<keyword evidence="1" id="KW-0723">Serine/threonine-protein kinase</keyword>
<sequence>MTSKGDHIRLDKGTVVKHHYEVVAAVGSGNFSKVYRVIDLQLSAKEQKRKPLAMKVIKKEYSSDAKYEKQMLIALHKNDKNHTARVSKMYECFVFQECPVFIMPIHGPSIRNRRLGINRGVVTHTKLMEFAFDILETLDFVHFQCHMVHTDLKPENILIADSDVAENSMGDEWVVCDFGSASLWRMDKLDSDLISTRPYRAPEVVLGNKWHYAADMWSVGCILYEVAVGHRLFEIRDDLTHLHMMDRRVGKLPETFTKNSRYSSKFFNARGEFISTPDVIRFGKCRLTPLRDMFRDDKDFLNLLEGLLVYDPAYRMTATEALALPMFDDVRVERQKRLEREAKEAEERRQRRRAAAAALDNGNNAVAGNDSLMSTVNSMSGTINTRLTDRTDRNMLGSTEDAKKTPRAGPATTMLASSSLHLGETLRSPVSTSKDDAAATASLNNTHHTELAAGGSRVHGHEGVASAEDTELDARMATHDSHTPLTSRSTTETTTSRQSRNVLPHKALGKSRSNAGIPSLNSTVVSNSGAPTHAKTPGRARSRAGSMPAAVAKGGSSSGTSGSGAVARTSATVLAPTGADVSTKDGPNRRPSADHHPHLHHHRASTGNTSALPSTTVVPKLALSRLTGNDAASNAATITSGSSSKGARAGGSGTKHGSRQLPRKSTNGTVSPGEQSLGKAKTLSSHTPRKAGRPSYRGSDVSADEGAAAAAAKKLGSSQSSLVVPHMPDSTAAGTASSAGSTRNSRSEATGKKGRSSLALLQLQASHNKTSSPPSPAVAAASTVDATGTAEAEAKYSVPAALQLGSSVVATTSPMYSAGTPVRASSATAVGYQSPLERGVTAIGITTRTEPPIDTNSPADEGETEVEKDKEGNDKDDRHESPSASGRNPTADASEGNDDVDGSAAASENDDEADSSNLPSLGATTATDFSPRATDYRSPVRRRPVAVTPTEDASAATSPDTMRRSYVGASASSGEWASLESAASPLAAAAPPKTLERFHPHAFSLTQPALSDGRRTPREVSPAPVTGRTGSPITTVRRSQQLAAIAGPAAASAKAAASTKETNVYELASTVPIVRAPLSRGNSPRGSLTSSVLVNPILDTLVRTTGPNFASTPPAVPHDASPAPVEGRGAGLRSPPNGSVAPRVHAASSARPDLHLTPASGGGGGGSSGTPSAGRAASSPSPAAPVSSTVHAVVSPSTQPPNSLSAKVERLRLVPPSNIADVRGPSAIPVCASRRTVVKLGPSFASPNSNSNSINNSSNSGIPAHPISRSLSPLQPAPQNSADVPRPPEAPAVTRPREPALAARDAETAAATTAPSFAVPSAVDAATPKTPLPSTTSTTTTAAAIAGPASCSSLSLSTATSHPTVGVVRQRNDSTQLVLGHPTSTSSAGGREGNLALSVSQLGVFTPRGTRLLTEPPQLSSGRSSATLPAVLSGNNNNNYYHSSGGGGVGAPTSPTPPPSRGSRTMLFLTSPSAAVSDLEPPHSRPTTPLGSGRVSVKALDLQLLHTSMNTITAAAGGGGAQGGTRLPVSSSVGHAGGKSPRYNAKPGALSASTSSLHLGVTRSPRKPLAPGAGSSGNTGNSGSASLMASLDGAGAASLRSPLNSGRAAISPHESGSRKAPSRTTSPRRGPLSPRTTLHSRTAAAAASSGNSNAIAADPSSPAAAASSAAATSPVALGVPVQLVHPQPAPTQGAARVVHPRHPMTLISSKPSSGVTLSRYSNMPAVAPTRASTNKLPPASAAGSYDKQLSTTGAAAASNATSSNNGAKVRQSPTAESASVGNTESEAPMYRRNARTLRRIVVPRPSSQSSTASMVSPQEMGDEGESSASPATSAL</sequence>
<feature type="region of interest" description="Disordered" evidence="7">
    <location>
        <begin position="1242"/>
        <end position="1315"/>
    </location>
</feature>
<feature type="region of interest" description="Disordered" evidence="7">
    <location>
        <begin position="634"/>
        <end position="704"/>
    </location>
</feature>
<feature type="compositionally biased region" description="Polar residues" evidence="7">
    <location>
        <begin position="663"/>
        <end position="674"/>
    </location>
</feature>
<feature type="compositionally biased region" description="Low complexity" evidence="7">
    <location>
        <begin position="486"/>
        <end position="500"/>
    </location>
</feature>
<feature type="compositionally biased region" description="Low complexity" evidence="7">
    <location>
        <begin position="1750"/>
        <end position="1767"/>
    </location>
</feature>
<feature type="compositionally biased region" description="Low complexity" evidence="7">
    <location>
        <begin position="1572"/>
        <end position="1586"/>
    </location>
</feature>
<feature type="compositionally biased region" description="Low complexity" evidence="7">
    <location>
        <begin position="1299"/>
        <end position="1315"/>
    </location>
</feature>
<feature type="compositionally biased region" description="Low complexity" evidence="7">
    <location>
        <begin position="549"/>
        <end position="572"/>
    </location>
</feature>
<feature type="compositionally biased region" description="Polar residues" evidence="7">
    <location>
        <begin position="844"/>
        <end position="858"/>
    </location>
</feature>
<feature type="region of interest" description="Disordered" evidence="7">
    <location>
        <begin position="1727"/>
        <end position="1835"/>
    </location>
</feature>
<dbReference type="OrthoDB" id="266976at2759"/>
<dbReference type="InterPro" id="IPR000719">
    <property type="entry name" value="Prot_kinase_dom"/>
</dbReference>
<feature type="compositionally biased region" description="Polar residues" evidence="7">
    <location>
        <begin position="1771"/>
        <end position="1785"/>
    </location>
</feature>
<dbReference type="PROSITE" id="PS00107">
    <property type="entry name" value="PROTEIN_KINASE_ATP"/>
    <property type="match status" value="1"/>
</dbReference>
<dbReference type="GeneID" id="26902628"/>
<feature type="compositionally biased region" description="Polar residues" evidence="7">
    <location>
        <begin position="605"/>
        <end position="614"/>
    </location>
</feature>
<keyword evidence="4 9" id="KW-0418">Kinase</keyword>
<feature type="compositionally biased region" description="Basic and acidic residues" evidence="7">
    <location>
        <begin position="582"/>
        <end position="596"/>
    </location>
</feature>
<dbReference type="Pfam" id="PF00069">
    <property type="entry name" value="Pkinase"/>
    <property type="match status" value="1"/>
</dbReference>
<feature type="compositionally biased region" description="Low complexity" evidence="7">
    <location>
        <begin position="1248"/>
        <end position="1260"/>
    </location>
</feature>
<protein>
    <submittedName>
        <fullName evidence="9">Protein kinase-like protein</fullName>
    </submittedName>
</protein>
<dbReference type="InterPro" id="IPR051175">
    <property type="entry name" value="CLK_kinases"/>
</dbReference>
<evidence type="ECO:0000256" key="5">
    <source>
        <dbReference type="ARBA" id="ARBA00022840"/>
    </source>
</evidence>
<dbReference type="GO" id="GO:0005634">
    <property type="term" value="C:nucleus"/>
    <property type="evidence" value="ECO:0007669"/>
    <property type="project" value="TreeGrafter"/>
</dbReference>
<name>A0A0M9G7T2_LEPPY</name>
<feature type="compositionally biased region" description="Low complexity" evidence="7">
    <location>
        <begin position="1169"/>
        <end position="1197"/>
    </location>
</feature>
<dbReference type="PANTHER" id="PTHR45646:SF11">
    <property type="entry name" value="SERINE_THREONINE-PROTEIN KINASE DOA"/>
    <property type="match status" value="1"/>
</dbReference>
<keyword evidence="5 6" id="KW-0067">ATP-binding</keyword>
<reference evidence="9 10" key="1">
    <citation type="submission" date="2015-07" db="EMBL/GenBank/DDBJ databases">
        <title>High-quality genome of monoxenous trypanosomatid Leptomonas pyrrhocoris.</title>
        <authorList>
            <person name="Flegontov P."/>
            <person name="Butenko A."/>
            <person name="Firsov S."/>
            <person name="Vlcek C."/>
            <person name="Logacheva M.D."/>
            <person name="Field M."/>
            <person name="Filatov D."/>
            <person name="Flegontova O."/>
            <person name="Gerasimov E."/>
            <person name="Jackson A.P."/>
            <person name="Kelly S."/>
            <person name="Opperdoes F."/>
            <person name="O'Reilly A."/>
            <person name="Votypka J."/>
            <person name="Yurchenko V."/>
            <person name="Lukes J."/>
        </authorList>
    </citation>
    <scope>NUCLEOTIDE SEQUENCE [LARGE SCALE GENOMIC DNA]</scope>
    <source>
        <strain evidence="9">H10</strain>
    </source>
</reference>
<dbReference type="InterPro" id="IPR017441">
    <property type="entry name" value="Protein_kinase_ATP_BS"/>
</dbReference>
<dbReference type="OMA" id="TRCIAPT"/>
<dbReference type="Proteomes" id="UP000037923">
    <property type="component" value="Unassembled WGS sequence"/>
</dbReference>
<feature type="compositionally biased region" description="Low complexity" evidence="7">
    <location>
        <begin position="730"/>
        <end position="742"/>
    </location>
</feature>
<dbReference type="SUPFAM" id="SSF56112">
    <property type="entry name" value="Protein kinase-like (PK-like)"/>
    <property type="match status" value="1"/>
</dbReference>
<proteinExistence type="predicted"/>
<evidence type="ECO:0000256" key="6">
    <source>
        <dbReference type="PROSITE-ProRule" id="PRU10141"/>
    </source>
</evidence>
<comment type="caution">
    <text evidence="9">The sequence shown here is derived from an EMBL/GenBank/DDBJ whole genome shotgun (WGS) entry which is preliminary data.</text>
</comment>
<feature type="compositionally biased region" description="Polar residues" evidence="7">
    <location>
        <begin position="918"/>
        <end position="928"/>
    </location>
</feature>
<feature type="binding site" evidence="6">
    <location>
        <position position="59"/>
    </location>
    <ligand>
        <name>ATP</name>
        <dbReference type="ChEBI" id="CHEBI:30616"/>
    </ligand>
</feature>
<feature type="region of interest" description="Disordered" evidence="7">
    <location>
        <begin position="1517"/>
        <end position="1660"/>
    </location>
</feature>
<evidence type="ECO:0000259" key="8">
    <source>
        <dbReference type="PROSITE" id="PS50011"/>
    </source>
</evidence>
<feature type="compositionally biased region" description="Low complexity" evidence="7">
    <location>
        <begin position="756"/>
        <end position="790"/>
    </location>
</feature>